<evidence type="ECO:0000256" key="1">
    <source>
        <dbReference type="ARBA" id="ARBA00022555"/>
    </source>
</evidence>
<keyword evidence="4 5" id="KW-0648">Protein biosynthesis</keyword>
<comment type="caution">
    <text evidence="7">The sequence shown here is derived from an EMBL/GenBank/DDBJ whole genome shotgun (WGS) entry which is preliminary data.</text>
</comment>
<evidence type="ECO:0000256" key="5">
    <source>
        <dbReference type="HAMAP-Rule" id="MF_00844"/>
    </source>
</evidence>
<organism evidence="7 8">
    <name type="scientific">Sutcliffiella tianshenii</name>
    <dbReference type="NCBI Taxonomy" id="1463404"/>
    <lineage>
        <taxon>Bacteria</taxon>
        <taxon>Bacillati</taxon>
        <taxon>Bacillota</taxon>
        <taxon>Bacilli</taxon>
        <taxon>Bacillales</taxon>
        <taxon>Bacillaceae</taxon>
        <taxon>Sutcliffiella</taxon>
    </lineage>
</organism>
<dbReference type="EMBL" id="JAFBED010000002">
    <property type="protein sequence ID" value="MBM7618929.1"/>
    <property type="molecule type" value="Genomic_DNA"/>
</dbReference>
<dbReference type="Gene3D" id="2.30.310.10">
    <property type="entry name" value="ibrinogen binding protein from staphylococcus aureus domain"/>
    <property type="match status" value="1"/>
</dbReference>
<evidence type="ECO:0000313" key="7">
    <source>
        <dbReference type="EMBL" id="MBM7618929.1"/>
    </source>
</evidence>
<comment type="subunit">
    <text evidence="5">Associates with stalled 50S ribosomal subunits. Binds to RqcP.</text>
</comment>
<evidence type="ECO:0000256" key="2">
    <source>
        <dbReference type="ARBA" id="ARBA00022730"/>
    </source>
</evidence>
<dbReference type="InterPro" id="IPR043682">
    <property type="entry name" value="RqcH_bacterial"/>
</dbReference>
<proteinExistence type="inferred from homology"/>
<dbReference type="Proteomes" id="UP000737402">
    <property type="component" value="Unassembled WGS sequence"/>
</dbReference>
<dbReference type="Pfam" id="PF05833">
    <property type="entry name" value="NFACT_N"/>
    <property type="match status" value="1"/>
</dbReference>
<evidence type="ECO:0000313" key="8">
    <source>
        <dbReference type="Proteomes" id="UP000737402"/>
    </source>
</evidence>
<comment type="function">
    <text evidence="5">Key component of the ribosome quality control system (RQC), a ribosome-associated complex that mediates the extraction of incompletely synthesized nascent chains from stalled ribosomes and their subsequent degradation. RqcH recruits Ala-charged tRNA, and with RqcP directs the elongation of stalled nascent chains on 50S ribosomal subunits, leading to non-templated C-terminal alanine extensions (Ala tail). The Ala tail promotes nascent chain degradation. May add between 1 and at least 8 Ala residues. Binds to stalled 50S ribosomal subunits.</text>
</comment>
<feature type="domain" description="NFACT RNA-binding" evidence="6">
    <location>
        <begin position="452"/>
        <end position="541"/>
    </location>
</feature>
<gene>
    <name evidence="5" type="primary">rqcH</name>
    <name evidence="7" type="ORF">JOC95_000778</name>
</gene>
<dbReference type="PANTHER" id="PTHR15239:SF6">
    <property type="entry name" value="RIBOSOME QUALITY CONTROL COMPLEX SUBUNIT NEMF"/>
    <property type="match status" value="1"/>
</dbReference>
<keyword evidence="8" id="KW-1185">Reference proteome</keyword>
<dbReference type="Gene3D" id="3.40.970.40">
    <property type="entry name" value="fibrinogen binding protein from staphylococcus aureus domain like"/>
    <property type="match status" value="1"/>
</dbReference>
<keyword evidence="3 5" id="KW-0694">RNA-binding</keyword>
<sequence>MSFDGIFTYAMVGELKEKLESGRITKIYQPYKNELLLTIRSGRSNHKLLISAHPSYARIHLTEESYDNPSEPPMFCMLLRKHLEGSIITDIHQIGMDRIIVFDVKARNEIGDVSYKQIIVEIMGRHSNIIFIDKERGMILDSIKHVSMSQNRHRSLTPGQPYVLPPEQNKIHPFEATEDLVRSKIDYIGGKLDKQLVHTFAGISPLFAKEAVYRAGLANRQTLPPSFVNLIGEVKAGSLQPQIITADGKEIFYLLPLTHLKGENKTFPTLSELLDRYYFGKASRDRVKQQANDLERFIANEIEKNKKKIIKLEKTLVDAKNAEVFQLYGELLTANLHQISRGDKEVEVLNYYSDDAEKITIQLDPQRSPSGNAQRYFQKYQKAKNSLSIVEEQISKAYAEINYFNMILQQVETASPKDIQEIREELAEEGYMKMKQKRNQKKSKPQKPVLEMYQSTDGTEILVGKNNKQNDFLTNKVARRDDVWLHTKDIPGSHVVIRSTEPTEETIKEAATIAAYFSKARHSGSVPVDFTKVRNVKKPSGAKPGFVIYEQQQTIYVTPNEEMIIGLKK</sequence>
<evidence type="ECO:0000259" key="6">
    <source>
        <dbReference type="Pfam" id="PF05670"/>
    </source>
</evidence>
<dbReference type="Gene3D" id="1.10.8.50">
    <property type="match status" value="1"/>
</dbReference>
<reference evidence="7 8" key="1">
    <citation type="submission" date="2021-01" db="EMBL/GenBank/DDBJ databases">
        <title>Genomic Encyclopedia of Type Strains, Phase IV (KMG-IV): sequencing the most valuable type-strain genomes for metagenomic binning, comparative biology and taxonomic classification.</title>
        <authorList>
            <person name="Goeker M."/>
        </authorList>
    </citation>
    <scope>NUCLEOTIDE SEQUENCE [LARGE SCALE GENOMIC DNA]</scope>
    <source>
        <strain evidence="7 8">DSM 25879</strain>
    </source>
</reference>
<dbReference type="Pfam" id="PF05670">
    <property type="entry name" value="NFACT-R_1"/>
    <property type="match status" value="1"/>
</dbReference>
<protein>
    <recommendedName>
        <fullName evidence="5">Rqc2 homolog RqcH</fullName>
        <shortName evidence="5">RqcH</shortName>
    </recommendedName>
</protein>
<dbReference type="HAMAP" id="MF_00844_B">
    <property type="entry name" value="RqcH_B"/>
    <property type="match status" value="1"/>
</dbReference>
<dbReference type="InterPro" id="IPR008532">
    <property type="entry name" value="NFACT_RNA-bd"/>
</dbReference>
<name>A0ABS2NW85_9BACI</name>
<dbReference type="RefSeq" id="WP_204413552.1">
    <property type="nucleotide sequence ID" value="NZ_JAFBED010000002.1"/>
</dbReference>
<evidence type="ECO:0000256" key="3">
    <source>
        <dbReference type="ARBA" id="ARBA00022884"/>
    </source>
</evidence>
<dbReference type="PANTHER" id="PTHR15239">
    <property type="entry name" value="NUCLEAR EXPORT MEDIATOR FACTOR NEMF"/>
    <property type="match status" value="1"/>
</dbReference>
<comment type="similarity">
    <text evidence="5">Belongs to the NEMF family.</text>
</comment>
<keyword evidence="5" id="KW-0175">Coiled coil</keyword>
<feature type="coiled-coil region" evidence="5">
    <location>
        <begin position="373"/>
        <end position="400"/>
    </location>
</feature>
<evidence type="ECO:0000256" key="4">
    <source>
        <dbReference type="ARBA" id="ARBA00022917"/>
    </source>
</evidence>
<accession>A0ABS2NW85</accession>
<keyword evidence="1 5" id="KW-0820">tRNA-binding</keyword>
<dbReference type="InterPro" id="IPR051608">
    <property type="entry name" value="RQC_Subunit_NEMF"/>
</dbReference>
<keyword evidence="2 5" id="KW-0699">rRNA-binding</keyword>